<organism evidence="2">
    <name type="scientific">Fusarium oxysporum f. sp. melonis 26406</name>
    <dbReference type="NCBI Taxonomy" id="1089452"/>
    <lineage>
        <taxon>Eukaryota</taxon>
        <taxon>Fungi</taxon>
        <taxon>Dikarya</taxon>
        <taxon>Ascomycota</taxon>
        <taxon>Pezizomycotina</taxon>
        <taxon>Sordariomycetes</taxon>
        <taxon>Hypocreomycetidae</taxon>
        <taxon>Hypocreales</taxon>
        <taxon>Nectriaceae</taxon>
        <taxon>Fusarium</taxon>
        <taxon>Fusarium oxysporum species complex</taxon>
    </lineage>
</organism>
<dbReference type="EMBL" id="JH659329">
    <property type="protein sequence ID" value="EXK46990.1"/>
    <property type="molecule type" value="Genomic_DNA"/>
</dbReference>
<name>X0ATE7_FUSOX</name>
<evidence type="ECO:0000256" key="1">
    <source>
        <dbReference type="SAM" id="MobiDB-lite"/>
    </source>
</evidence>
<gene>
    <name evidence="2" type="ORF">FOMG_00567</name>
</gene>
<protein>
    <submittedName>
        <fullName evidence="2">Uncharacterized protein</fullName>
    </submittedName>
</protein>
<reference evidence="2" key="2">
    <citation type="submission" date="2012-05" db="EMBL/GenBank/DDBJ databases">
        <title>Annotation of the Genome Sequence of Fusarium oxysporum f. sp. melonis 26406.</title>
        <authorList>
            <consortium name="The Broad Institute Genomics Platform"/>
            <person name="Ma L.-J."/>
            <person name="Corby-Kistler H."/>
            <person name="Broz K."/>
            <person name="Gale L.R."/>
            <person name="Jonkers W."/>
            <person name="O'Donnell K."/>
            <person name="Ploetz R."/>
            <person name="Steinberg C."/>
            <person name="Schwartz D.C."/>
            <person name="VanEtten H."/>
            <person name="Zhou S."/>
            <person name="Young S.K."/>
            <person name="Zeng Q."/>
            <person name="Gargeya S."/>
            <person name="Fitzgerald M."/>
            <person name="Abouelleil A."/>
            <person name="Alvarado L."/>
            <person name="Chapman S.B."/>
            <person name="Gainer-Dewar J."/>
            <person name="Goldberg J."/>
            <person name="Griggs A."/>
            <person name="Gujja S."/>
            <person name="Hansen M."/>
            <person name="Howarth C."/>
            <person name="Imamovic A."/>
            <person name="Ireland A."/>
            <person name="Larimer J."/>
            <person name="McCowan C."/>
            <person name="Murphy C."/>
            <person name="Pearson M."/>
            <person name="Poon T.W."/>
            <person name="Priest M."/>
            <person name="Roberts A."/>
            <person name="Saif S."/>
            <person name="Shea T."/>
            <person name="Sykes S."/>
            <person name="Wortman J."/>
            <person name="Nusbaum C."/>
            <person name="Birren B."/>
        </authorList>
    </citation>
    <scope>NUCLEOTIDE SEQUENCE</scope>
    <source>
        <strain evidence="2">26406</strain>
    </source>
</reference>
<dbReference type="AlphaFoldDB" id="X0ATE7"/>
<accession>X0ATE7</accession>
<dbReference type="VEuPathDB" id="FungiDB:FOMG_00567"/>
<evidence type="ECO:0000313" key="2">
    <source>
        <dbReference type="EMBL" id="EXK46990.1"/>
    </source>
</evidence>
<dbReference type="Proteomes" id="UP000030703">
    <property type="component" value="Unassembled WGS sequence"/>
</dbReference>
<sequence length="249" mass="28170">MATIDDDGDVAMPDATPPPHDDNDTTGNDLYDAKTRGYSYTDMNIFDDDGDCIAIDRKTCPPDLEFEDALSFCFEAVPEAVSNKHVLSLHRGKNMTEEMLHQVAKRLTNDTPVDVIPDWLIHAFARGQQEHRILRKLASYFVYSDPNSAKVVFITDVLDHEAAVIASCTVRQTICIVSIQGARSTSLQFEWLLRQVFAAVTPIIRQRSPRFFFKIPRDVIPILERSLDLGLVLARIVMDEVDDRPFSER</sequence>
<dbReference type="HOGENOM" id="CLU_1115790_0_0_1"/>
<proteinExistence type="predicted"/>
<reference evidence="2" key="1">
    <citation type="submission" date="2012-04" db="EMBL/GenBank/DDBJ databases">
        <title>The Genome Sequence of Fusarium oxysporum melonis.</title>
        <authorList>
            <consortium name="The Broad Institute Genome Sequencing Platform"/>
            <person name="Ma L.-J."/>
            <person name="Gale L.R."/>
            <person name="Schwartz D.C."/>
            <person name="Zhou S."/>
            <person name="Corby-Kistler H."/>
            <person name="Young S.K."/>
            <person name="Zeng Q."/>
            <person name="Gargeya S."/>
            <person name="Fitzgerald M."/>
            <person name="Haas B."/>
            <person name="Abouelleil A."/>
            <person name="Alvarado L."/>
            <person name="Arachchi H.M."/>
            <person name="Berlin A."/>
            <person name="Brown A."/>
            <person name="Chapman S.B."/>
            <person name="Chen Z."/>
            <person name="Dunbar C."/>
            <person name="Freedman E."/>
            <person name="Gearin G."/>
            <person name="Goldberg J."/>
            <person name="Griggs A."/>
            <person name="Gujja S."/>
            <person name="Heiman D."/>
            <person name="Howarth C."/>
            <person name="Larson L."/>
            <person name="Lui A."/>
            <person name="MacDonald P.J.P."/>
            <person name="Montmayeur A."/>
            <person name="Murphy C."/>
            <person name="Neiman D."/>
            <person name="Pearson M."/>
            <person name="Priest M."/>
            <person name="Roberts A."/>
            <person name="Saif S."/>
            <person name="Shea T."/>
            <person name="Shenoy N."/>
            <person name="Sisk P."/>
            <person name="Stolte C."/>
            <person name="Sykes S."/>
            <person name="Wortman J."/>
            <person name="Nusbaum C."/>
            <person name="Birren B."/>
        </authorList>
    </citation>
    <scope>NUCLEOTIDE SEQUENCE</scope>
    <source>
        <strain evidence="2">26406</strain>
    </source>
</reference>
<feature type="region of interest" description="Disordered" evidence="1">
    <location>
        <begin position="1"/>
        <end position="30"/>
    </location>
</feature>